<feature type="domain" description="RING-type" evidence="12">
    <location>
        <begin position="86"/>
        <end position="131"/>
    </location>
</feature>
<sequence length="361" mass="40159">MNKGMSNSGPAASQWAPEDSRSRWGCLPFGWLFRSASNKQKFGRVLPKSQTFVSTSKKDIRSQEYVVRSLSANDVPMSDMAVANLCQLCLCVVSLKQCMRLEPCAHSFCIECLQQHVAVNVQDGRATIPCPHANCDMNLRESHVRRLLKDQPQLVERWAILSLNQQVARDPLRMFCPGPACGNICQLPEPATDPYGLQCSKCEYTFCAVCQDTWHPLKDCDETTVLQNVLQDLTGIKRCPHCSVLIEREDGCAQMLCKNCRHVFCWFCLASLDDDFLLRHYDQGPCRNKLGHSRASVMWHRTQVLGIFAGFGFLVLLASPLLILAVPCILGGKCGFKGSCFSCTVLTTDESDTANKPPASV</sequence>
<dbReference type="InterPro" id="IPR031127">
    <property type="entry name" value="E3_UB_ligase_RBR"/>
</dbReference>
<dbReference type="PROSITE" id="PS00518">
    <property type="entry name" value="ZF_RING_1"/>
    <property type="match status" value="2"/>
</dbReference>
<evidence type="ECO:0000256" key="11">
    <source>
        <dbReference type="SAM" id="Phobius"/>
    </source>
</evidence>
<dbReference type="GO" id="GO:0061630">
    <property type="term" value="F:ubiquitin protein ligase activity"/>
    <property type="evidence" value="ECO:0007669"/>
    <property type="project" value="UniProtKB-EC"/>
</dbReference>
<dbReference type="CDD" id="cd20352">
    <property type="entry name" value="Rcat_RBR_RNF144"/>
    <property type="match status" value="1"/>
</dbReference>
<dbReference type="InterPro" id="IPR044066">
    <property type="entry name" value="TRIAD_supradom"/>
</dbReference>
<dbReference type="Gene3D" id="3.30.40.10">
    <property type="entry name" value="Zinc/RING finger domain, C3HC4 (zinc finger)"/>
    <property type="match status" value="1"/>
</dbReference>
<protein>
    <recommendedName>
        <fullName evidence="2">RBR-type E3 ubiquitin transferase</fullName>
        <ecNumber evidence="2">2.3.2.31</ecNumber>
    </recommendedName>
</protein>
<evidence type="ECO:0000256" key="2">
    <source>
        <dbReference type="ARBA" id="ARBA00012251"/>
    </source>
</evidence>
<keyword evidence="11" id="KW-1133">Transmembrane helix</keyword>
<accession>A0AAJ7SI09</accession>
<keyword evidence="8" id="KW-0862">Zinc</keyword>
<keyword evidence="6 9" id="KW-0863">Zinc-finger</keyword>
<keyword evidence="14" id="KW-1185">Reference proteome</keyword>
<evidence type="ECO:0000256" key="6">
    <source>
        <dbReference type="ARBA" id="ARBA00022771"/>
    </source>
</evidence>
<evidence type="ECO:0000256" key="8">
    <source>
        <dbReference type="ARBA" id="ARBA00022833"/>
    </source>
</evidence>
<dbReference type="Gene3D" id="1.20.120.1750">
    <property type="match status" value="1"/>
</dbReference>
<proteinExistence type="predicted"/>
<evidence type="ECO:0000256" key="1">
    <source>
        <dbReference type="ARBA" id="ARBA00001798"/>
    </source>
</evidence>
<feature type="domain" description="RING-type" evidence="13">
    <location>
        <begin position="82"/>
        <end position="290"/>
    </location>
</feature>
<keyword evidence="7" id="KW-0833">Ubl conjugation pathway</keyword>
<dbReference type="CDD" id="cd20349">
    <property type="entry name" value="BRcat_RBR_RNF144"/>
    <property type="match status" value="1"/>
</dbReference>
<evidence type="ECO:0000256" key="10">
    <source>
        <dbReference type="SAM" id="MobiDB-lite"/>
    </source>
</evidence>
<evidence type="ECO:0000256" key="5">
    <source>
        <dbReference type="ARBA" id="ARBA00022737"/>
    </source>
</evidence>
<feature type="region of interest" description="Disordered" evidence="10">
    <location>
        <begin position="1"/>
        <end position="20"/>
    </location>
</feature>
<dbReference type="EC" id="2.3.2.31" evidence="2"/>
<evidence type="ECO:0000256" key="3">
    <source>
        <dbReference type="ARBA" id="ARBA00022679"/>
    </source>
</evidence>
<dbReference type="KEGG" id="goe:100904118"/>
<keyword evidence="3" id="KW-0808">Transferase</keyword>
<dbReference type="SMART" id="SM00647">
    <property type="entry name" value="IBR"/>
    <property type="match status" value="2"/>
</dbReference>
<keyword evidence="4" id="KW-0479">Metal-binding</keyword>
<dbReference type="PANTHER" id="PTHR11685">
    <property type="entry name" value="RBR FAMILY RING FINGER AND IBR DOMAIN-CONTAINING"/>
    <property type="match status" value="1"/>
</dbReference>
<keyword evidence="5" id="KW-0677">Repeat</keyword>
<keyword evidence="11" id="KW-0812">Transmembrane</keyword>
<dbReference type="SUPFAM" id="SSF57850">
    <property type="entry name" value="RING/U-box"/>
    <property type="match status" value="3"/>
</dbReference>
<dbReference type="PROSITE" id="PS51873">
    <property type="entry name" value="TRIAD"/>
    <property type="match status" value="1"/>
</dbReference>
<evidence type="ECO:0000259" key="13">
    <source>
        <dbReference type="PROSITE" id="PS51873"/>
    </source>
</evidence>
<dbReference type="InterPro" id="IPR017907">
    <property type="entry name" value="Znf_RING_CS"/>
</dbReference>
<evidence type="ECO:0000256" key="7">
    <source>
        <dbReference type="ARBA" id="ARBA00022786"/>
    </source>
</evidence>
<evidence type="ECO:0000313" key="15">
    <source>
        <dbReference type="RefSeq" id="XP_028969152.1"/>
    </source>
</evidence>
<dbReference type="InterPro" id="IPR002867">
    <property type="entry name" value="IBR_dom"/>
</dbReference>
<dbReference type="Pfam" id="PF22191">
    <property type="entry name" value="IBR_1"/>
    <property type="match status" value="1"/>
</dbReference>
<dbReference type="GO" id="GO:0016567">
    <property type="term" value="P:protein ubiquitination"/>
    <property type="evidence" value="ECO:0007669"/>
    <property type="project" value="InterPro"/>
</dbReference>
<feature type="transmembrane region" description="Helical" evidence="11">
    <location>
        <begin position="304"/>
        <end position="326"/>
    </location>
</feature>
<organism evidence="14 15">
    <name type="scientific">Galendromus occidentalis</name>
    <name type="common">western predatory mite</name>
    <dbReference type="NCBI Taxonomy" id="34638"/>
    <lineage>
        <taxon>Eukaryota</taxon>
        <taxon>Metazoa</taxon>
        <taxon>Ecdysozoa</taxon>
        <taxon>Arthropoda</taxon>
        <taxon>Chelicerata</taxon>
        <taxon>Arachnida</taxon>
        <taxon>Acari</taxon>
        <taxon>Parasitiformes</taxon>
        <taxon>Mesostigmata</taxon>
        <taxon>Gamasina</taxon>
        <taxon>Phytoseioidea</taxon>
        <taxon>Phytoseiidae</taxon>
        <taxon>Typhlodrominae</taxon>
        <taxon>Galendromus</taxon>
    </lineage>
</organism>
<dbReference type="AlphaFoldDB" id="A0AAJ7SI09"/>
<name>A0AAJ7SI09_9ACAR</name>
<dbReference type="PROSITE" id="PS50089">
    <property type="entry name" value="ZF_RING_2"/>
    <property type="match status" value="1"/>
</dbReference>
<dbReference type="Pfam" id="PF01485">
    <property type="entry name" value="IBR"/>
    <property type="match status" value="1"/>
</dbReference>
<dbReference type="InterPro" id="IPR001841">
    <property type="entry name" value="Znf_RING"/>
</dbReference>
<feature type="compositionally biased region" description="Polar residues" evidence="10">
    <location>
        <begin position="1"/>
        <end position="11"/>
    </location>
</feature>
<dbReference type="GO" id="GO:0008270">
    <property type="term" value="F:zinc ion binding"/>
    <property type="evidence" value="ECO:0007669"/>
    <property type="project" value="UniProtKB-KW"/>
</dbReference>
<dbReference type="FunFam" id="3.30.40.10:FF:000137">
    <property type="entry name" value="RanBP-type and C3HC4-type zinc finger-containing protein 1"/>
    <property type="match status" value="1"/>
</dbReference>
<dbReference type="FunFam" id="1.20.120.1750:FF:000010">
    <property type="entry name" value="RBR-type E3 ubiquitin transferase"/>
    <property type="match status" value="1"/>
</dbReference>
<dbReference type="InterPro" id="IPR013083">
    <property type="entry name" value="Znf_RING/FYVE/PHD"/>
</dbReference>
<dbReference type="GeneID" id="100904118"/>
<evidence type="ECO:0000256" key="9">
    <source>
        <dbReference type="PROSITE-ProRule" id="PRU00175"/>
    </source>
</evidence>
<keyword evidence="11" id="KW-0472">Membrane</keyword>
<reference evidence="15" key="1">
    <citation type="submission" date="2025-08" db="UniProtKB">
        <authorList>
            <consortium name="RefSeq"/>
        </authorList>
    </citation>
    <scope>IDENTIFICATION</scope>
</reference>
<evidence type="ECO:0000313" key="14">
    <source>
        <dbReference type="Proteomes" id="UP000694867"/>
    </source>
</evidence>
<evidence type="ECO:0000256" key="4">
    <source>
        <dbReference type="ARBA" id="ARBA00022723"/>
    </source>
</evidence>
<dbReference type="Proteomes" id="UP000694867">
    <property type="component" value="Unplaced"/>
</dbReference>
<evidence type="ECO:0000259" key="12">
    <source>
        <dbReference type="PROSITE" id="PS50089"/>
    </source>
</evidence>
<comment type="catalytic activity">
    <reaction evidence="1">
        <text>[E2 ubiquitin-conjugating enzyme]-S-ubiquitinyl-L-cysteine + [acceptor protein]-L-lysine = [E2 ubiquitin-conjugating enzyme]-L-cysteine + [acceptor protein]-N(6)-ubiquitinyl-L-lysine.</text>
        <dbReference type="EC" id="2.3.2.31"/>
    </reaction>
</comment>
<gene>
    <name evidence="15" type="primary">LOC100904118</name>
</gene>
<dbReference type="RefSeq" id="XP_028969152.1">
    <property type="nucleotide sequence ID" value="XM_029113319.1"/>
</dbReference>